<keyword evidence="9" id="KW-1185">Reference proteome</keyword>
<comment type="pathway">
    <text evidence="1 6">Carbohydrate biosynthesis; dTDP-L-rhamnose biosynthesis.</text>
</comment>
<comment type="function">
    <text evidence="6">Catalyzes the reduction of dTDP-6-deoxy-L-lyxo-4-hexulose to yield dTDP-L-rhamnose.</text>
</comment>
<proteinExistence type="inferred from homology"/>
<dbReference type="NCBIfam" id="TIGR01214">
    <property type="entry name" value="rmlD"/>
    <property type="match status" value="1"/>
</dbReference>
<evidence type="ECO:0000256" key="1">
    <source>
        <dbReference type="ARBA" id="ARBA00004781"/>
    </source>
</evidence>
<evidence type="ECO:0000256" key="5">
    <source>
        <dbReference type="ARBA" id="ARBA00048200"/>
    </source>
</evidence>
<dbReference type="Proteomes" id="UP001319874">
    <property type="component" value="Chromosome 1"/>
</dbReference>
<feature type="domain" description="RmlD-like substrate binding" evidence="7">
    <location>
        <begin position="1"/>
        <end position="286"/>
    </location>
</feature>
<reference evidence="8 9" key="1">
    <citation type="journal article" date="2022" name="Front. Microbiol.">
        <title>Identification and characterization of a novel class of self-sufficient cytochrome P450 hydroxylase involved in cyclohexanecarboxylate degradation in Paraburkholderia terrae strain KU-64.</title>
        <authorList>
            <person name="Yamamoto T."/>
            <person name="Hasegawa Y."/>
            <person name="Iwaki H."/>
        </authorList>
    </citation>
    <scope>NUCLEOTIDE SEQUENCE [LARGE SCALE GENOMIC DNA]</scope>
    <source>
        <strain evidence="8 9">KU-64</strain>
    </source>
</reference>
<comment type="cofactor">
    <cofactor evidence="6">
        <name>Mg(2+)</name>
        <dbReference type="ChEBI" id="CHEBI:18420"/>
    </cofactor>
    <text evidence="6">Binds 1 Mg(2+) ion per monomer.</text>
</comment>
<dbReference type="EC" id="1.1.1.133" evidence="3 6"/>
<dbReference type="PANTHER" id="PTHR10491:SF4">
    <property type="entry name" value="METHIONINE ADENOSYLTRANSFERASE 2 SUBUNIT BETA"/>
    <property type="match status" value="1"/>
</dbReference>
<organism evidence="8 9">
    <name type="scientific">Paraburkholderia terrae</name>
    <dbReference type="NCBI Taxonomy" id="311230"/>
    <lineage>
        <taxon>Bacteria</taxon>
        <taxon>Pseudomonadati</taxon>
        <taxon>Pseudomonadota</taxon>
        <taxon>Betaproteobacteria</taxon>
        <taxon>Burkholderiales</taxon>
        <taxon>Burkholderiaceae</taxon>
        <taxon>Paraburkholderia</taxon>
    </lineage>
</organism>
<evidence type="ECO:0000313" key="8">
    <source>
        <dbReference type="EMBL" id="BCZ78699.1"/>
    </source>
</evidence>
<keyword evidence="6" id="KW-0560">Oxidoreductase</keyword>
<evidence type="ECO:0000256" key="2">
    <source>
        <dbReference type="ARBA" id="ARBA00010944"/>
    </source>
</evidence>
<dbReference type="Gene3D" id="3.40.50.720">
    <property type="entry name" value="NAD(P)-binding Rossmann-like Domain"/>
    <property type="match status" value="1"/>
</dbReference>
<dbReference type="InterPro" id="IPR036291">
    <property type="entry name" value="NAD(P)-bd_dom_sf"/>
</dbReference>
<dbReference type="RefSeq" id="WP_229511964.1">
    <property type="nucleotide sequence ID" value="NZ_AP024955.1"/>
</dbReference>
<keyword evidence="6" id="KW-0521">NADP</keyword>
<dbReference type="EMBL" id="AP024955">
    <property type="protein sequence ID" value="BCZ78699.1"/>
    <property type="molecule type" value="Genomic_DNA"/>
</dbReference>
<dbReference type="Gene3D" id="3.90.25.10">
    <property type="entry name" value="UDP-galactose 4-epimerase, domain 1"/>
    <property type="match status" value="1"/>
</dbReference>
<evidence type="ECO:0000313" key="9">
    <source>
        <dbReference type="Proteomes" id="UP001319874"/>
    </source>
</evidence>
<dbReference type="SUPFAM" id="SSF51735">
    <property type="entry name" value="NAD(P)-binding Rossmann-fold domains"/>
    <property type="match status" value="1"/>
</dbReference>
<dbReference type="InterPro" id="IPR029903">
    <property type="entry name" value="RmlD-like-bd"/>
</dbReference>
<comment type="catalytic activity">
    <reaction evidence="5 6">
        <text>dTDP-beta-L-rhamnose + NADP(+) = dTDP-4-dehydro-beta-L-rhamnose + NADPH + H(+)</text>
        <dbReference type="Rhea" id="RHEA:21796"/>
        <dbReference type="ChEBI" id="CHEBI:15378"/>
        <dbReference type="ChEBI" id="CHEBI:57510"/>
        <dbReference type="ChEBI" id="CHEBI:57783"/>
        <dbReference type="ChEBI" id="CHEBI:58349"/>
        <dbReference type="ChEBI" id="CHEBI:62830"/>
        <dbReference type="EC" id="1.1.1.133"/>
    </reaction>
</comment>
<evidence type="ECO:0000256" key="6">
    <source>
        <dbReference type="RuleBase" id="RU364082"/>
    </source>
</evidence>
<evidence type="ECO:0000256" key="3">
    <source>
        <dbReference type="ARBA" id="ARBA00012929"/>
    </source>
</evidence>
<comment type="similarity">
    <text evidence="2 6">Belongs to the dTDP-4-dehydrorhamnose reductase family.</text>
</comment>
<sequence length="301" mass="33221">MRILVTGKNGQLGGELQYALMPIGEVVALDRSALDLSRPETVRAVIDSVRPDVIVNAAAYTAVDRAETEEALATTINGEAVGELAEAARRQRALLVHYSTDYVFDGTAQSPYTERSPTNPTSAYGRSKLAGERALEQVGGDWLVFRTAWVYGTRGRNFMRTIAKAALERETLRVVADQHGTPTAARTIADETAHALKHVLAQRGTSEPASGIYHLTSNGRTTWHAFAQQIVDSLRASHGDRVATRSVDAITTAEFNAPAPRPHFSVLDCRRFDDTFGVVRPEWDHVFRIIMSDYLRYLPRE</sequence>
<protein>
    <recommendedName>
        <fullName evidence="4 6">dTDP-4-dehydrorhamnose reductase</fullName>
        <ecNumber evidence="3 6">1.1.1.133</ecNumber>
    </recommendedName>
</protein>
<gene>
    <name evidence="8" type="primary">rfbD_2</name>
    <name evidence="8" type="ORF">PTKU64_23740</name>
</gene>
<evidence type="ECO:0000259" key="7">
    <source>
        <dbReference type="Pfam" id="PF04321"/>
    </source>
</evidence>
<dbReference type="PANTHER" id="PTHR10491">
    <property type="entry name" value="DTDP-4-DEHYDRORHAMNOSE REDUCTASE"/>
    <property type="match status" value="1"/>
</dbReference>
<evidence type="ECO:0000256" key="4">
    <source>
        <dbReference type="ARBA" id="ARBA00017099"/>
    </source>
</evidence>
<name>A0ABM7TW00_9BURK</name>
<accession>A0ABM7TW00</accession>
<dbReference type="CDD" id="cd05254">
    <property type="entry name" value="dTDP_HR_like_SDR_e"/>
    <property type="match status" value="1"/>
</dbReference>
<dbReference type="Pfam" id="PF04321">
    <property type="entry name" value="RmlD_sub_bind"/>
    <property type="match status" value="1"/>
</dbReference>
<dbReference type="InterPro" id="IPR005913">
    <property type="entry name" value="dTDP_dehydrorham_reduct"/>
</dbReference>